<evidence type="ECO:0000313" key="3">
    <source>
        <dbReference type="EMBL" id="KAK9283204.1"/>
    </source>
</evidence>
<comment type="caution">
    <text evidence="3">The sequence shown here is derived from an EMBL/GenBank/DDBJ whole genome shotgun (WGS) entry which is preliminary data.</text>
</comment>
<name>A0AAP0RX18_LIQFO</name>
<feature type="region of interest" description="Disordered" evidence="1">
    <location>
        <begin position="45"/>
        <end position="82"/>
    </location>
</feature>
<dbReference type="AlphaFoldDB" id="A0AAP0RX18"/>
<evidence type="ECO:0000313" key="4">
    <source>
        <dbReference type="Proteomes" id="UP001415857"/>
    </source>
</evidence>
<evidence type="ECO:0000256" key="2">
    <source>
        <dbReference type="SAM" id="SignalP"/>
    </source>
</evidence>
<reference evidence="3 4" key="1">
    <citation type="journal article" date="2024" name="Plant J.">
        <title>Genome sequences and population genomics reveal climatic adaptation and genomic divergence between two closely related sweetgum species.</title>
        <authorList>
            <person name="Xu W.Q."/>
            <person name="Ren C.Q."/>
            <person name="Zhang X.Y."/>
            <person name="Comes H.P."/>
            <person name="Liu X.H."/>
            <person name="Li Y.G."/>
            <person name="Kettle C.J."/>
            <person name="Jalonen R."/>
            <person name="Gaisberger H."/>
            <person name="Ma Y.Z."/>
            <person name="Qiu Y.X."/>
        </authorList>
    </citation>
    <scope>NUCLEOTIDE SEQUENCE [LARGE SCALE GENOMIC DNA]</scope>
    <source>
        <strain evidence="3">Hangzhou</strain>
    </source>
</reference>
<organism evidence="3 4">
    <name type="scientific">Liquidambar formosana</name>
    <name type="common">Formosan gum</name>
    <dbReference type="NCBI Taxonomy" id="63359"/>
    <lineage>
        <taxon>Eukaryota</taxon>
        <taxon>Viridiplantae</taxon>
        <taxon>Streptophyta</taxon>
        <taxon>Embryophyta</taxon>
        <taxon>Tracheophyta</taxon>
        <taxon>Spermatophyta</taxon>
        <taxon>Magnoliopsida</taxon>
        <taxon>eudicotyledons</taxon>
        <taxon>Gunneridae</taxon>
        <taxon>Pentapetalae</taxon>
        <taxon>Saxifragales</taxon>
        <taxon>Altingiaceae</taxon>
        <taxon>Liquidambar</taxon>
    </lineage>
</organism>
<keyword evidence="2" id="KW-0732">Signal</keyword>
<keyword evidence="4" id="KW-1185">Reference proteome</keyword>
<dbReference type="Proteomes" id="UP001415857">
    <property type="component" value="Unassembled WGS sequence"/>
</dbReference>
<feature type="signal peptide" evidence="2">
    <location>
        <begin position="1"/>
        <end position="19"/>
    </location>
</feature>
<protein>
    <submittedName>
        <fullName evidence="3">Uncharacterized protein</fullName>
    </submittedName>
</protein>
<feature type="compositionally biased region" description="Low complexity" evidence="1">
    <location>
        <begin position="47"/>
        <end position="82"/>
    </location>
</feature>
<proteinExistence type="predicted"/>
<evidence type="ECO:0000256" key="1">
    <source>
        <dbReference type="SAM" id="MobiDB-lite"/>
    </source>
</evidence>
<gene>
    <name evidence="3" type="ORF">L1049_011440</name>
</gene>
<feature type="region of interest" description="Disordered" evidence="1">
    <location>
        <begin position="95"/>
        <end position="121"/>
    </location>
</feature>
<feature type="chain" id="PRO_5043030888" evidence="2">
    <location>
        <begin position="20"/>
        <end position="167"/>
    </location>
</feature>
<dbReference type="EMBL" id="JBBPBK010000006">
    <property type="protein sequence ID" value="KAK9283204.1"/>
    <property type="molecule type" value="Genomic_DNA"/>
</dbReference>
<accession>A0AAP0RX18</accession>
<sequence length="167" mass="17494">MQISTVLFVLSIFIPFSSSAIQDFEPSPAPIPGVAAGSTAIEFSPLSQASSGSPAPDSGDGLGSPSLDLSPPSPALSQSPAPAIAGSHKVVDGALAPVPEANKESSGEVARFQPAPEETGSETVRWCAVRDEFVDCQYFVSLLEQSEGYTWKWYGFEPFVDLACRLG</sequence>